<feature type="domain" description="U-box" evidence="3">
    <location>
        <begin position="499"/>
        <end position="574"/>
    </location>
</feature>
<keyword evidence="2" id="KW-0812">Transmembrane</keyword>
<dbReference type="Gene3D" id="3.30.40.10">
    <property type="entry name" value="Zinc/RING finger domain, C3HC4 (zinc finger)"/>
    <property type="match status" value="1"/>
</dbReference>
<evidence type="ECO:0000313" key="5">
    <source>
        <dbReference type="Proteomes" id="UP000789595"/>
    </source>
</evidence>
<feature type="compositionally biased region" description="Basic residues" evidence="1">
    <location>
        <begin position="329"/>
        <end position="342"/>
    </location>
</feature>
<dbReference type="PROSITE" id="PS51698">
    <property type="entry name" value="U_BOX"/>
    <property type="match status" value="1"/>
</dbReference>
<dbReference type="AlphaFoldDB" id="A0A8J2SAL3"/>
<dbReference type="SUPFAM" id="SSF57850">
    <property type="entry name" value="RING/U-box"/>
    <property type="match status" value="1"/>
</dbReference>
<dbReference type="InterPro" id="IPR013083">
    <property type="entry name" value="Znf_RING/FYVE/PHD"/>
</dbReference>
<gene>
    <name evidence="4" type="ORF">PECAL_1P30810</name>
</gene>
<organism evidence="4 5">
    <name type="scientific">Pelagomonas calceolata</name>
    <dbReference type="NCBI Taxonomy" id="35677"/>
    <lineage>
        <taxon>Eukaryota</taxon>
        <taxon>Sar</taxon>
        <taxon>Stramenopiles</taxon>
        <taxon>Ochrophyta</taxon>
        <taxon>Pelagophyceae</taxon>
        <taxon>Pelagomonadales</taxon>
        <taxon>Pelagomonadaceae</taxon>
        <taxon>Pelagomonas</taxon>
    </lineage>
</organism>
<feature type="region of interest" description="Disordered" evidence="1">
    <location>
        <begin position="319"/>
        <end position="397"/>
    </location>
</feature>
<dbReference type="SMART" id="SM00504">
    <property type="entry name" value="Ubox"/>
    <property type="match status" value="1"/>
</dbReference>
<feature type="transmembrane region" description="Helical" evidence="2">
    <location>
        <begin position="163"/>
        <end position="183"/>
    </location>
</feature>
<dbReference type="OrthoDB" id="156568at2759"/>
<reference evidence="4" key="1">
    <citation type="submission" date="2021-11" db="EMBL/GenBank/DDBJ databases">
        <authorList>
            <consortium name="Genoscope - CEA"/>
            <person name="William W."/>
        </authorList>
    </citation>
    <scope>NUCLEOTIDE SEQUENCE</scope>
</reference>
<evidence type="ECO:0000256" key="2">
    <source>
        <dbReference type="SAM" id="Phobius"/>
    </source>
</evidence>
<name>A0A8J2SAL3_9STRA</name>
<dbReference type="InterPro" id="IPR003613">
    <property type="entry name" value="Ubox_domain"/>
</dbReference>
<dbReference type="GO" id="GO:0016567">
    <property type="term" value="P:protein ubiquitination"/>
    <property type="evidence" value="ECO:0007669"/>
    <property type="project" value="InterPro"/>
</dbReference>
<keyword evidence="5" id="KW-1185">Reference proteome</keyword>
<dbReference type="Proteomes" id="UP000789595">
    <property type="component" value="Unassembled WGS sequence"/>
</dbReference>
<evidence type="ECO:0000256" key="1">
    <source>
        <dbReference type="SAM" id="MobiDB-lite"/>
    </source>
</evidence>
<sequence>MVTQAERIARQRIDALKIPRLDGMSVRRVDKINDTEAASMTVARAGPGWDELPLTPLMNTAPVTKNGKPALVFGGGATCDNAVGRQIERTTKEVWEGEPLIGARKKGGPKPVVCNVWHLQGGGFVAPAPRRGSPAFLTHWPEDRRSREFVIHVPEWAELPISWVVYAFFGLIACGFLWLIYMVSDINSNYPKAIPPVDVRPNLFQTAEEAQKSMAEEVTAPEHVPLSSFQVGGLLIFFCAVILEFWVRENFNTSLDVLVSAMARCALAMVRAVAEGVAAIAWRVIEPFKAVLSARWRRGADAAAVAAADAAAADLLADEPAPRDDARAGLRRRAPRGRRRERARGATPSAKEPAPAAAVPESKPETPATPESKSEAPPAAPEAKGEEEEEPVAQPVPRGYENVARVLAHLDEARLLPLFEARQIDDAVLPTLEPSTLVELGVPPMVCLALSGAAASGKAKKLEADDLLDGVAKHQSVLEEALREHRAELARLKISSASELPEDLCCPITTELMSEPVVCVGDGNTYERAAIEQWFATGARTSPTTNAQLDSITLVPNLTVKRLIAAELERRGRTV</sequence>
<evidence type="ECO:0000313" key="4">
    <source>
        <dbReference type="EMBL" id="CAH0366582.1"/>
    </source>
</evidence>
<dbReference type="PANTHER" id="PTHR46573:SF1">
    <property type="entry name" value="WD REPEAT, SAM AND U-BOX DOMAIN-CONTAINING PROTEIN 1"/>
    <property type="match status" value="1"/>
</dbReference>
<accession>A0A8J2SAL3</accession>
<feature type="transmembrane region" description="Helical" evidence="2">
    <location>
        <begin position="229"/>
        <end position="247"/>
    </location>
</feature>
<dbReference type="EMBL" id="CAKKNE010000001">
    <property type="protein sequence ID" value="CAH0366582.1"/>
    <property type="molecule type" value="Genomic_DNA"/>
</dbReference>
<evidence type="ECO:0000259" key="3">
    <source>
        <dbReference type="PROSITE" id="PS51698"/>
    </source>
</evidence>
<dbReference type="CDD" id="cd16655">
    <property type="entry name" value="RING-Ubox_WDSUB1-like"/>
    <property type="match status" value="1"/>
</dbReference>
<feature type="compositionally biased region" description="Low complexity" evidence="1">
    <location>
        <begin position="345"/>
        <end position="361"/>
    </location>
</feature>
<comment type="caution">
    <text evidence="4">The sequence shown here is derived from an EMBL/GenBank/DDBJ whole genome shotgun (WGS) entry which is preliminary data.</text>
</comment>
<dbReference type="Pfam" id="PF04564">
    <property type="entry name" value="U-box"/>
    <property type="match status" value="1"/>
</dbReference>
<keyword evidence="2" id="KW-0472">Membrane</keyword>
<dbReference type="PANTHER" id="PTHR46573">
    <property type="entry name" value="WD REPEAT, SAM AND U-BOX DOMAIN-CONTAINING PROTEIN 1"/>
    <property type="match status" value="1"/>
</dbReference>
<dbReference type="InterPro" id="IPR052085">
    <property type="entry name" value="WD-SAM-U-box"/>
</dbReference>
<dbReference type="GO" id="GO:0004842">
    <property type="term" value="F:ubiquitin-protein transferase activity"/>
    <property type="evidence" value="ECO:0007669"/>
    <property type="project" value="InterPro"/>
</dbReference>
<proteinExistence type="predicted"/>
<keyword evidence="2" id="KW-1133">Transmembrane helix</keyword>
<feature type="compositionally biased region" description="Low complexity" evidence="1">
    <location>
        <begin position="368"/>
        <end position="377"/>
    </location>
</feature>
<protein>
    <recommendedName>
        <fullName evidence="3">U-box domain-containing protein</fullName>
    </recommendedName>
</protein>